<keyword evidence="3" id="KW-1133">Transmembrane helix</keyword>
<gene>
    <name evidence="5" type="ORF">N0K08_04300</name>
</gene>
<name>A0ABT2PKS8_9BURK</name>
<dbReference type="InterPro" id="IPR029151">
    <property type="entry name" value="Sensor-like_sf"/>
</dbReference>
<evidence type="ECO:0000313" key="6">
    <source>
        <dbReference type="Proteomes" id="UP001525968"/>
    </source>
</evidence>
<keyword evidence="5" id="KW-0548">Nucleotidyltransferase</keyword>
<feature type="transmembrane region" description="Helical" evidence="3">
    <location>
        <begin position="26"/>
        <end position="45"/>
    </location>
</feature>
<dbReference type="PROSITE" id="PS50887">
    <property type="entry name" value="GGDEF"/>
    <property type="match status" value="1"/>
</dbReference>
<organism evidence="5 6">
    <name type="scientific">Acidovorax bellezanensis</name>
    <dbReference type="NCBI Taxonomy" id="2976702"/>
    <lineage>
        <taxon>Bacteria</taxon>
        <taxon>Pseudomonadati</taxon>
        <taxon>Pseudomonadota</taxon>
        <taxon>Betaproteobacteria</taxon>
        <taxon>Burkholderiales</taxon>
        <taxon>Comamonadaceae</taxon>
        <taxon>Acidovorax</taxon>
    </lineage>
</organism>
<dbReference type="SUPFAM" id="SSF55073">
    <property type="entry name" value="Nucleotide cyclase"/>
    <property type="match status" value="1"/>
</dbReference>
<dbReference type="InterPro" id="IPR050469">
    <property type="entry name" value="Diguanylate_Cyclase"/>
</dbReference>
<reference evidence="5 6" key="1">
    <citation type="submission" date="2022-09" db="EMBL/GenBank/DDBJ databases">
        <title>Draft genome of isolate Be4.</title>
        <authorList>
            <person name="Sanchez-Castro I."/>
            <person name="Martinez-Rodriguez P."/>
            <person name="Descostes M."/>
            <person name="Merroun M."/>
        </authorList>
    </citation>
    <scope>NUCLEOTIDE SEQUENCE [LARGE SCALE GENOMIC DNA]</scope>
    <source>
        <strain evidence="5 6">Be4</strain>
    </source>
</reference>
<feature type="domain" description="GGDEF" evidence="4">
    <location>
        <begin position="451"/>
        <end position="580"/>
    </location>
</feature>
<dbReference type="CDD" id="cd01949">
    <property type="entry name" value="GGDEF"/>
    <property type="match status" value="1"/>
</dbReference>
<dbReference type="InterPro" id="IPR043128">
    <property type="entry name" value="Rev_trsase/Diguanyl_cyclase"/>
</dbReference>
<evidence type="ECO:0000256" key="1">
    <source>
        <dbReference type="ARBA" id="ARBA00012528"/>
    </source>
</evidence>
<dbReference type="InterPro" id="IPR000160">
    <property type="entry name" value="GGDEF_dom"/>
</dbReference>
<keyword evidence="6" id="KW-1185">Reference proteome</keyword>
<dbReference type="InterPro" id="IPR029787">
    <property type="entry name" value="Nucleotide_cyclase"/>
</dbReference>
<comment type="catalytic activity">
    <reaction evidence="2">
        <text>2 GTP = 3',3'-c-di-GMP + 2 diphosphate</text>
        <dbReference type="Rhea" id="RHEA:24898"/>
        <dbReference type="ChEBI" id="CHEBI:33019"/>
        <dbReference type="ChEBI" id="CHEBI:37565"/>
        <dbReference type="ChEBI" id="CHEBI:58805"/>
        <dbReference type="EC" id="2.7.7.65"/>
    </reaction>
</comment>
<comment type="caution">
    <text evidence="5">The sequence shown here is derived from an EMBL/GenBank/DDBJ whole genome shotgun (WGS) entry which is preliminary data.</text>
</comment>
<dbReference type="SMART" id="SM00267">
    <property type="entry name" value="GGDEF"/>
    <property type="match status" value="1"/>
</dbReference>
<dbReference type="PANTHER" id="PTHR45138">
    <property type="entry name" value="REGULATORY COMPONENTS OF SENSORY TRANSDUCTION SYSTEM"/>
    <property type="match status" value="1"/>
</dbReference>
<dbReference type="NCBIfam" id="TIGR00254">
    <property type="entry name" value="GGDEF"/>
    <property type="match status" value="1"/>
</dbReference>
<accession>A0ABT2PKS8</accession>
<dbReference type="GO" id="GO:0052621">
    <property type="term" value="F:diguanylate cyclase activity"/>
    <property type="evidence" value="ECO:0007669"/>
    <property type="project" value="UniProtKB-EC"/>
</dbReference>
<dbReference type="Gene3D" id="3.30.70.270">
    <property type="match status" value="1"/>
</dbReference>
<evidence type="ECO:0000259" key="4">
    <source>
        <dbReference type="PROSITE" id="PS50887"/>
    </source>
</evidence>
<dbReference type="EMBL" id="JAODYH010000003">
    <property type="protein sequence ID" value="MCT9809842.1"/>
    <property type="molecule type" value="Genomic_DNA"/>
</dbReference>
<protein>
    <recommendedName>
        <fullName evidence="1">diguanylate cyclase</fullName>
        <ecNumber evidence="1">2.7.7.65</ecNumber>
    </recommendedName>
</protein>
<dbReference type="EC" id="2.7.7.65" evidence="1"/>
<dbReference type="SUPFAM" id="SSF103190">
    <property type="entry name" value="Sensory domain-like"/>
    <property type="match status" value="1"/>
</dbReference>
<proteinExistence type="predicted"/>
<dbReference type="Pfam" id="PF00990">
    <property type="entry name" value="GGDEF"/>
    <property type="match status" value="1"/>
</dbReference>
<keyword evidence="3" id="KW-0472">Membrane</keyword>
<dbReference type="RefSeq" id="WP_261498808.1">
    <property type="nucleotide sequence ID" value="NZ_JAODYH010000003.1"/>
</dbReference>
<feature type="transmembrane region" description="Helical" evidence="3">
    <location>
        <begin position="320"/>
        <end position="343"/>
    </location>
</feature>
<dbReference type="Gene3D" id="6.10.340.10">
    <property type="match status" value="1"/>
</dbReference>
<dbReference type="CDD" id="cd12914">
    <property type="entry name" value="PDC1_DGC_like"/>
    <property type="match status" value="1"/>
</dbReference>
<keyword evidence="3" id="KW-0812">Transmembrane</keyword>
<dbReference type="Gene3D" id="3.30.450.20">
    <property type="entry name" value="PAS domain"/>
    <property type="match status" value="1"/>
</dbReference>
<dbReference type="Proteomes" id="UP001525968">
    <property type="component" value="Unassembled WGS sequence"/>
</dbReference>
<evidence type="ECO:0000313" key="5">
    <source>
        <dbReference type="EMBL" id="MCT9809842.1"/>
    </source>
</evidence>
<keyword evidence="5" id="KW-0808">Transferase</keyword>
<evidence type="ECO:0000256" key="2">
    <source>
        <dbReference type="ARBA" id="ARBA00034247"/>
    </source>
</evidence>
<dbReference type="PANTHER" id="PTHR45138:SF9">
    <property type="entry name" value="DIGUANYLATE CYCLASE DGCM-RELATED"/>
    <property type="match status" value="1"/>
</dbReference>
<sequence>MTQPRPPPPTHSSASKPRPWSLRTQIAVVFGSLVALVAMLLSLAFGELLKLQIQHEAAASLHTVAHNASKALANGLFERSRLVQVMASSQHLWKNGLDTPDVTALLQRLQATQPHSLWIGVADAQGIVQTDSNHLLQGKSVSDRPWFQAGLKDVYVGDVHPAERLEKMLPPSANGEPLRFVDFSAPIRQQGQPVGVLGIQSSWDWARDAIEDLRPVYADQAQIALFVFNRQGRLIYAPQGQLARFMALDQALPATEGPSTSATDSMNTPGQAALAHWKDADAPFLTAVTTLPARSLASDLGWYVVARQPTQTAFAAANSVVLQALFGGIAAAMLAALIAWLAARRLSEDLNSLSQAALYIEAGMPGAVVPQTHSTREVQRLSSTLGHMTRRLLAMNEAMEETVRQRTLELQHANLELSHLASSDPLTGLLNRRGFETQLSYALALARRSGRPLSVISLDVDHFKRVNDNHGHEVGDNVLRSLGGQLKERLRSSDVVARLGGEEFMVLLPDTALDKALETALQLLASVQAYPEPRVGRITVSAGLSALRPGEEDAAAMLRRSDEALYAAKAAGRNCAQVLA</sequence>
<evidence type="ECO:0000256" key="3">
    <source>
        <dbReference type="SAM" id="Phobius"/>
    </source>
</evidence>